<protein>
    <recommendedName>
        <fullName evidence="3">PRL2-8</fullName>
    </recommendedName>
</protein>
<comment type="caution">
    <text evidence="1">The sequence shown here is derived from an EMBL/GenBank/DDBJ whole genome shotgun (WGS) entry which is preliminary data.</text>
</comment>
<keyword evidence="2" id="KW-1185">Reference proteome</keyword>
<accession>A0ABW4ILF5</accession>
<gene>
    <name evidence="1" type="ORF">ACFSL4_01700</name>
</gene>
<reference evidence="2" key="1">
    <citation type="journal article" date="2019" name="Int. J. Syst. Evol. Microbiol.">
        <title>The Global Catalogue of Microorganisms (GCM) 10K type strain sequencing project: providing services to taxonomists for standard genome sequencing and annotation.</title>
        <authorList>
            <consortium name="The Broad Institute Genomics Platform"/>
            <consortium name="The Broad Institute Genome Sequencing Center for Infectious Disease"/>
            <person name="Wu L."/>
            <person name="Ma J."/>
        </authorList>
    </citation>
    <scope>NUCLEOTIDE SEQUENCE [LARGE SCALE GENOMIC DNA]</scope>
    <source>
        <strain evidence="2">CGMCC 1.12470</strain>
    </source>
</reference>
<organism evidence="1 2">
    <name type="scientific">Streptomyces caeni</name>
    <dbReference type="NCBI Taxonomy" id="2307231"/>
    <lineage>
        <taxon>Bacteria</taxon>
        <taxon>Bacillati</taxon>
        <taxon>Actinomycetota</taxon>
        <taxon>Actinomycetes</taxon>
        <taxon>Kitasatosporales</taxon>
        <taxon>Streptomycetaceae</taxon>
        <taxon>Streptomyces</taxon>
    </lineage>
</organism>
<sequence>MGVPFGWKKRDLAGEVMAATARSHDAGNCPICYPDAYRSRPAPEDSHQG</sequence>
<evidence type="ECO:0000313" key="2">
    <source>
        <dbReference type="Proteomes" id="UP001597261"/>
    </source>
</evidence>
<evidence type="ECO:0000313" key="1">
    <source>
        <dbReference type="EMBL" id="MFD1656980.1"/>
    </source>
</evidence>
<name>A0ABW4ILF5_9ACTN</name>
<evidence type="ECO:0008006" key="3">
    <source>
        <dbReference type="Google" id="ProtNLM"/>
    </source>
</evidence>
<proteinExistence type="predicted"/>
<dbReference type="Proteomes" id="UP001597261">
    <property type="component" value="Unassembled WGS sequence"/>
</dbReference>
<dbReference type="RefSeq" id="WP_381077389.1">
    <property type="nucleotide sequence ID" value="NZ_JBHUDX010000004.1"/>
</dbReference>
<dbReference type="EMBL" id="JBHUDX010000004">
    <property type="protein sequence ID" value="MFD1656980.1"/>
    <property type="molecule type" value="Genomic_DNA"/>
</dbReference>